<dbReference type="RefSeq" id="WP_095724569.1">
    <property type="nucleotide sequence ID" value="NZ_NTFS01000482.1"/>
</dbReference>
<dbReference type="InterPro" id="IPR050834">
    <property type="entry name" value="Glycosyltransf_2"/>
</dbReference>
<dbReference type="AlphaFoldDB" id="A0A2A2TCC7"/>
<dbReference type="InterPro" id="IPR001173">
    <property type="entry name" value="Glyco_trans_2-like"/>
</dbReference>
<dbReference type="GO" id="GO:0016740">
    <property type="term" value="F:transferase activity"/>
    <property type="evidence" value="ECO:0007669"/>
    <property type="project" value="UniProtKB-KW"/>
</dbReference>
<dbReference type="Proteomes" id="UP000218238">
    <property type="component" value="Unassembled WGS sequence"/>
</dbReference>
<accession>A0A2A2TCC7</accession>
<dbReference type="EMBL" id="NTFS01000482">
    <property type="protein sequence ID" value="PAX51069.1"/>
    <property type="molecule type" value="Genomic_DNA"/>
</dbReference>
<evidence type="ECO:0000313" key="3">
    <source>
        <dbReference type="Proteomes" id="UP000218238"/>
    </source>
</evidence>
<dbReference type="CDD" id="cd00761">
    <property type="entry name" value="Glyco_tranf_GTA_type"/>
    <property type="match status" value="1"/>
</dbReference>
<keyword evidence="2" id="KW-0808">Transferase</keyword>
<protein>
    <submittedName>
        <fullName evidence="2">Glycosyl transferase family 2</fullName>
    </submittedName>
</protein>
<dbReference type="Gene3D" id="3.90.550.10">
    <property type="entry name" value="Spore Coat Polysaccharide Biosynthesis Protein SpsA, Chain A"/>
    <property type="match status" value="1"/>
</dbReference>
<dbReference type="InterPro" id="IPR029044">
    <property type="entry name" value="Nucleotide-diphossugar_trans"/>
</dbReference>
<dbReference type="OrthoDB" id="8936324at2"/>
<dbReference type="SUPFAM" id="SSF53448">
    <property type="entry name" value="Nucleotide-diphospho-sugar transferases"/>
    <property type="match status" value="1"/>
</dbReference>
<reference evidence="2 3" key="1">
    <citation type="submission" date="2017-08" db="EMBL/GenBank/DDBJ databases">
        <title>Draft genome sequence of filamentous cyanobacterium Calothrix elsteri CCALA 953.</title>
        <authorList>
            <person name="Gagunashvili A.N."/>
            <person name="Elster J."/>
            <person name="Andresson O.S."/>
        </authorList>
    </citation>
    <scope>NUCLEOTIDE SEQUENCE [LARGE SCALE GENOMIC DNA]</scope>
    <source>
        <strain evidence="2 3">CCALA 953</strain>
    </source>
</reference>
<organism evidence="2 3">
    <name type="scientific">Brunnivagina elsteri CCALA 953</name>
    <dbReference type="NCBI Taxonomy" id="987040"/>
    <lineage>
        <taxon>Bacteria</taxon>
        <taxon>Bacillati</taxon>
        <taxon>Cyanobacteriota</taxon>
        <taxon>Cyanophyceae</taxon>
        <taxon>Nostocales</taxon>
        <taxon>Calotrichaceae</taxon>
        <taxon>Brunnivagina</taxon>
    </lineage>
</organism>
<name>A0A2A2TCC7_9CYAN</name>
<sequence length="321" mass="36559">MRTALTKHLKWCDRVSSKVVIPCYNAASTISEQLDAFAEQTWSEPWEIIVADNGSTDTTINIVEKYQKILPNLRVVDASKKRGPSHARNVGANAARGEALAFCDADDVVEPGWVAAMGTALSRYDFVGGWDKYWKLNEAWLVKSYQKENGDGVGFDHPYFPFKGAGNLGVKRSIHQSVGGFDENMEFHEDCDYCWRIQLTGVELKEEANAIVQIRLRQDISSVIRREYRSGFHAVLLSQRHLHHGLPQMVYATTWIKEPIKFCLDLLLLKIRDRTTLNAWLKQFAHLSGLFRGCIYYGYLPGFSHPGKLKNELEYRIQDAE</sequence>
<dbReference type="PANTHER" id="PTHR43685:SF12">
    <property type="entry name" value="GLYCOSYL TRANSFERASE FAMILY 2"/>
    <property type="match status" value="1"/>
</dbReference>
<proteinExistence type="predicted"/>
<evidence type="ECO:0000313" key="2">
    <source>
        <dbReference type="EMBL" id="PAX51069.1"/>
    </source>
</evidence>
<comment type="caution">
    <text evidence="2">The sequence shown here is derived from an EMBL/GenBank/DDBJ whole genome shotgun (WGS) entry which is preliminary data.</text>
</comment>
<dbReference type="PANTHER" id="PTHR43685">
    <property type="entry name" value="GLYCOSYLTRANSFERASE"/>
    <property type="match status" value="1"/>
</dbReference>
<gene>
    <name evidence="2" type="ORF">CK510_26825</name>
</gene>
<evidence type="ECO:0000259" key="1">
    <source>
        <dbReference type="Pfam" id="PF00535"/>
    </source>
</evidence>
<feature type="domain" description="Glycosyltransferase 2-like" evidence="1">
    <location>
        <begin position="19"/>
        <end position="130"/>
    </location>
</feature>
<keyword evidence="3" id="KW-1185">Reference proteome</keyword>
<dbReference type="Pfam" id="PF00535">
    <property type="entry name" value="Glycos_transf_2"/>
    <property type="match status" value="1"/>
</dbReference>